<dbReference type="Gene3D" id="1.10.1240.10">
    <property type="entry name" value="Methionine synthase domain"/>
    <property type="match status" value="1"/>
</dbReference>
<dbReference type="Pfam" id="PF12728">
    <property type="entry name" value="HTH_17"/>
    <property type="match status" value="1"/>
</dbReference>
<dbReference type="Pfam" id="PF02310">
    <property type="entry name" value="B12-binding"/>
    <property type="match status" value="1"/>
</dbReference>
<dbReference type="EMBL" id="JBHLYQ010000021">
    <property type="protein sequence ID" value="MFC0081225.1"/>
    <property type="molecule type" value="Genomic_DNA"/>
</dbReference>
<dbReference type="SUPFAM" id="SSF52242">
    <property type="entry name" value="Cobalamin (vitamin B12)-binding domain"/>
    <property type="match status" value="1"/>
</dbReference>
<reference evidence="6 7" key="1">
    <citation type="submission" date="2024-09" db="EMBL/GenBank/DDBJ databases">
        <authorList>
            <person name="Sun Q."/>
            <person name="Mori K."/>
        </authorList>
    </citation>
    <scope>NUCLEOTIDE SEQUENCE [LARGE SCALE GENOMIC DNA]</scope>
    <source>
        <strain evidence="6 7">JCM 15389</strain>
    </source>
</reference>
<proteinExistence type="predicted"/>
<dbReference type="InterPro" id="IPR006158">
    <property type="entry name" value="Cobalamin-bd"/>
</dbReference>
<comment type="caution">
    <text evidence="6">The sequence shown here is derived from an EMBL/GenBank/DDBJ whole genome shotgun (WGS) entry which is preliminary data.</text>
</comment>
<feature type="domain" description="B12-binding N-terminal" evidence="5">
    <location>
        <begin position="88"/>
        <end position="182"/>
    </location>
</feature>
<keyword evidence="1" id="KW-0479">Metal-binding</keyword>
<sequence length="315" mass="32970">MTGEDGRGPRARCRGGATLTLQEAADRLGVHYMTAYRYLRTGRLNASWRDGRWWVPAGELEALAEELARRPAPGRRPGSVRGRTDQPPAGRPVDPSVAERLAGRLVAGDEAGAWVVLEALVLAGHDVVDVVTDVLGPAMRAIGERWATGEVSIAEEHLASQVVERLVVRLGTRSRRPGRRSPVVALAAPPGELHRLPLSMAVHVLRAAGFSVLDLGCDLPAADLVATVQDPPRPLAGVVVGATLPAHRPALAEVVRALKTAVPGVRVLVGGAAVPSAAEAEALGADGWTGPDARSLVRAVDAVVRGSRPRALPSG</sequence>
<dbReference type="Gene3D" id="3.40.50.280">
    <property type="entry name" value="Cobalamin-binding domain"/>
    <property type="match status" value="1"/>
</dbReference>
<dbReference type="PANTHER" id="PTHR45833:SF1">
    <property type="entry name" value="METHIONINE SYNTHASE"/>
    <property type="match status" value="1"/>
</dbReference>
<feature type="region of interest" description="Disordered" evidence="3">
    <location>
        <begin position="68"/>
        <end position="95"/>
    </location>
</feature>
<keyword evidence="2" id="KW-0170">Cobalt</keyword>
<dbReference type="Proteomes" id="UP001589788">
    <property type="component" value="Unassembled WGS sequence"/>
</dbReference>
<dbReference type="PANTHER" id="PTHR45833">
    <property type="entry name" value="METHIONINE SYNTHASE"/>
    <property type="match status" value="1"/>
</dbReference>
<dbReference type="Pfam" id="PF02607">
    <property type="entry name" value="B12-binding_2"/>
    <property type="match status" value="1"/>
</dbReference>
<name>A0ABV6C0K7_9ACTN</name>
<dbReference type="SMART" id="SM01018">
    <property type="entry name" value="B12-binding_2"/>
    <property type="match status" value="1"/>
</dbReference>
<evidence type="ECO:0000313" key="7">
    <source>
        <dbReference type="Proteomes" id="UP001589788"/>
    </source>
</evidence>
<gene>
    <name evidence="6" type="ORF">ACFFRE_03495</name>
</gene>
<dbReference type="PROSITE" id="PS51332">
    <property type="entry name" value="B12_BINDING"/>
    <property type="match status" value="1"/>
</dbReference>
<evidence type="ECO:0000313" key="6">
    <source>
        <dbReference type="EMBL" id="MFC0081225.1"/>
    </source>
</evidence>
<dbReference type="SUPFAM" id="SSF47644">
    <property type="entry name" value="Methionine synthase domain"/>
    <property type="match status" value="1"/>
</dbReference>
<dbReference type="InterPro" id="IPR050554">
    <property type="entry name" value="Met_Synthase/Corrinoid"/>
</dbReference>
<protein>
    <submittedName>
        <fullName evidence="6">B12-binding domain-containing protein</fullName>
    </submittedName>
</protein>
<feature type="domain" description="B12-binding" evidence="4">
    <location>
        <begin position="181"/>
        <end position="310"/>
    </location>
</feature>
<keyword evidence="7" id="KW-1185">Reference proteome</keyword>
<evidence type="ECO:0000256" key="1">
    <source>
        <dbReference type="ARBA" id="ARBA00022723"/>
    </source>
</evidence>
<dbReference type="InterPro" id="IPR036724">
    <property type="entry name" value="Cobalamin-bd_sf"/>
</dbReference>
<evidence type="ECO:0000256" key="2">
    <source>
        <dbReference type="ARBA" id="ARBA00023285"/>
    </source>
</evidence>
<accession>A0ABV6C0K7</accession>
<evidence type="ECO:0000256" key="3">
    <source>
        <dbReference type="SAM" id="MobiDB-lite"/>
    </source>
</evidence>
<evidence type="ECO:0000259" key="5">
    <source>
        <dbReference type="PROSITE" id="PS51337"/>
    </source>
</evidence>
<dbReference type="PROSITE" id="PS51337">
    <property type="entry name" value="B12_BINDING_NTER"/>
    <property type="match status" value="1"/>
</dbReference>
<evidence type="ECO:0000259" key="4">
    <source>
        <dbReference type="PROSITE" id="PS51332"/>
    </source>
</evidence>
<organism evidence="6 7">
    <name type="scientific">Aciditerrimonas ferrireducens</name>
    <dbReference type="NCBI Taxonomy" id="667306"/>
    <lineage>
        <taxon>Bacteria</taxon>
        <taxon>Bacillati</taxon>
        <taxon>Actinomycetota</taxon>
        <taxon>Acidimicrobiia</taxon>
        <taxon>Acidimicrobiales</taxon>
        <taxon>Acidimicrobiaceae</taxon>
        <taxon>Aciditerrimonas</taxon>
    </lineage>
</organism>
<dbReference type="InterPro" id="IPR041657">
    <property type="entry name" value="HTH_17"/>
</dbReference>
<dbReference type="RefSeq" id="WP_377788260.1">
    <property type="nucleotide sequence ID" value="NZ_JBHLYQ010000021.1"/>
</dbReference>
<dbReference type="InterPro" id="IPR003759">
    <property type="entry name" value="Cbl-bd_cap"/>
</dbReference>
<dbReference type="InterPro" id="IPR036594">
    <property type="entry name" value="Meth_synthase_dom"/>
</dbReference>